<dbReference type="RefSeq" id="WP_210595981.1">
    <property type="nucleotide sequence ID" value="NZ_JAGKSQ010000002.1"/>
</dbReference>
<organism evidence="2 3">
    <name type="scientific">Halalkalibacter suaedae</name>
    <dbReference type="NCBI Taxonomy" id="2822140"/>
    <lineage>
        <taxon>Bacteria</taxon>
        <taxon>Bacillati</taxon>
        <taxon>Bacillota</taxon>
        <taxon>Bacilli</taxon>
        <taxon>Bacillales</taxon>
        <taxon>Bacillaceae</taxon>
        <taxon>Halalkalibacter</taxon>
    </lineage>
</organism>
<name>A0A940WPU7_9BACI</name>
<evidence type="ECO:0000313" key="3">
    <source>
        <dbReference type="Proteomes" id="UP000678228"/>
    </source>
</evidence>
<accession>A0A940WPU7</accession>
<protein>
    <submittedName>
        <fullName evidence="2">Uncharacterized protein</fullName>
    </submittedName>
</protein>
<feature type="compositionally biased region" description="Polar residues" evidence="1">
    <location>
        <begin position="507"/>
        <end position="519"/>
    </location>
</feature>
<evidence type="ECO:0000313" key="2">
    <source>
        <dbReference type="EMBL" id="MBP3950330.1"/>
    </source>
</evidence>
<sequence length="535" mass="61587">MTIKWTKWNREEIKKIHGQVYFYRDLYEGDHSNLFERAKSLIDKGEIIDSIIQGNQRAQNVRTPYLIANISKLIPEIPAMLVARSIGSVTSSINSTPEQNKEANKETDEIIEGTDDETTNGVILNLQKELVEQIEKNSKLKLEHWTNIVQQQVDGGLVGVPWNDELGLRIEFKQRDVYFPHEDDLGADLAFERTFDDKKYLHVYRERVDSGDLKVKHFLYEIKENDDLLIVEEEESAELLGIDETETLYEGRSRPFIVYWPNEKTFAKPLGKSCLSNQEALQDEINWTLTRNAITFERNGKPRIAVSKEIFAALQDRAEERYGDSSKIDHRDLEITTYDDNGKAMEVIQIDITKIGDIQWVRDLMKMMFMLTKTSEKAVDFYLDGTGSSNAQSGVAKFYDLFISIVKAEQIQGEYIYFLKQLFENCLWLANKDDDSVIIEEPDVSLRSMIPISRKEMIEENVIAHGGEVQSLETTVRRNNPSASEEWINEELERLEEERAERANNNSLPFSGGNLSNFTDNRDPSGNPIEDEVDE</sequence>
<proteinExistence type="predicted"/>
<dbReference type="AlphaFoldDB" id="A0A940WPU7"/>
<gene>
    <name evidence="2" type="ORF">J7W16_04235</name>
</gene>
<comment type="caution">
    <text evidence="2">The sequence shown here is derived from an EMBL/GenBank/DDBJ whole genome shotgun (WGS) entry which is preliminary data.</text>
</comment>
<dbReference type="Proteomes" id="UP000678228">
    <property type="component" value="Unassembled WGS sequence"/>
</dbReference>
<dbReference type="EMBL" id="JAGKSQ010000002">
    <property type="protein sequence ID" value="MBP3950330.1"/>
    <property type="molecule type" value="Genomic_DNA"/>
</dbReference>
<keyword evidence="3" id="KW-1185">Reference proteome</keyword>
<evidence type="ECO:0000256" key="1">
    <source>
        <dbReference type="SAM" id="MobiDB-lite"/>
    </source>
</evidence>
<feature type="region of interest" description="Disordered" evidence="1">
    <location>
        <begin position="498"/>
        <end position="535"/>
    </location>
</feature>
<reference evidence="2" key="1">
    <citation type="submission" date="2021-03" db="EMBL/GenBank/DDBJ databases">
        <title>Bacillus suaedae sp. nov., isolated from Suaeda aralocaspica.</title>
        <authorList>
            <person name="Lei R.F.R."/>
        </authorList>
    </citation>
    <scope>NUCLEOTIDE SEQUENCE</scope>
    <source>
        <strain evidence="2">YZJH907-2</strain>
    </source>
</reference>